<dbReference type="EMBL" id="JAPWDO010000001">
    <property type="protein sequence ID" value="KAJ5485765.1"/>
    <property type="molecule type" value="Genomic_DNA"/>
</dbReference>
<feature type="domain" description="Aminoglycoside phosphotransferase" evidence="1">
    <location>
        <begin position="347"/>
        <end position="527"/>
    </location>
</feature>
<dbReference type="InterPro" id="IPR011009">
    <property type="entry name" value="Kinase-like_dom_sf"/>
</dbReference>
<dbReference type="Proteomes" id="UP001147760">
    <property type="component" value="Unassembled WGS sequence"/>
</dbReference>
<accession>A0A9W9X7H1</accession>
<keyword evidence="3" id="KW-1185">Reference proteome</keyword>
<organism evidence="2 3">
    <name type="scientific">Penicillium desertorum</name>
    <dbReference type="NCBI Taxonomy" id="1303715"/>
    <lineage>
        <taxon>Eukaryota</taxon>
        <taxon>Fungi</taxon>
        <taxon>Dikarya</taxon>
        <taxon>Ascomycota</taxon>
        <taxon>Pezizomycotina</taxon>
        <taxon>Eurotiomycetes</taxon>
        <taxon>Eurotiomycetidae</taxon>
        <taxon>Eurotiales</taxon>
        <taxon>Aspergillaceae</taxon>
        <taxon>Penicillium</taxon>
    </lineage>
</organism>
<evidence type="ECO:0000313" key="2">
    <source>
        <dbReference type="EMBL" id="KAJ5485765.1"/>
    </source>
</evidence>
<dbReference type="InterPro" id="IPR051678">
    <property type="entry name" value="AGP_Transferase"/>
</dbReference>
<dbReference type="AlphaFoldDB" id="A0A9W9X7H1"/>
<evidence type="ECO:0000259" key="1">
    <source>
        <dbReference type="Pfam" id="PF01636"/>
    </source>
</evidence>
<sequence length="558" mass="64289">MAPLARYHTTIRLIESTQLTPTEHSIWRAFLDEAVDPEYAACYIWERVHGRPACSAEQALNELKIDWKQLVTKLGRRDLVSSQARTLVEARDNSHCFMLDQKPSYPNVSVRFDHAWVIPPSLFDESDMDPQGPLCPLLQAFLTPARTSELRTILKTNALESRLKNLFLLSPSVHSAFRNGHIRIFPPTNTPDQWNDETEARIKTASEVYYFVSRLSPEPCGWLSLSDGSRWDLLMQMFIMKSHDPSQPLPDPFLLRTHHRIAASLHLFHVEERIAEGWPSPPLFNLNITTQKILRSLWRIVPHLIRVKCYSVLLKLGSHLYPRSFTGLVHQLPFGLYAKECTRSLNEGQTLKLVERYTSIPAPLWVDDYQGTHRVVIMTAISGQTLDAVFHRLSYSERKQLTKDLKSALSQLRYIPNHTPYRFGNSHGGPLFDYRFPSGICGPFHQVAEFNSFLVHKHVLNETRDKVAAVHARMYRSVFTHADLNPSNILIDHGRLSGIVDWECAGFYPEYWEFTKLFYGAQASPEIQSVIRDAFTEDTYEEELETERLLWYDTPFGI</sequence>
<proteinExistence type="predicted"/>
<dbReference type="CDD" id="cd05120">
    <property type="entry name" value="APH_ChoK_like"/>
    <property type="match status" value="1"/>
</dbReference>
<comment type="caution">
    <text evidence="2">The sequence shown here is derived from an EMBL/GenBank/DDBJ whole genome shotgun (WGS) entry which is preliminary data.</text>
</comment>
<dbReference type="InterPro" id="IPR002575">
    <property type="entry name" value="Aminoglycoside_PTrfase"/>
</dbReference>
<reference evidence="2" key="1">
    <citation type="submission" date="2022-12" db="EMBL/GenBank/DDBJ databases">
        <authorList>
            <person name="Petersen C."/>
        </authorList>
    </citation>
    <scope>NUCLEOTIDE SEQUENCE</scope>
    <source>
        <strain evidence="2">IBT 17660</strain>
    </source>
</reference>
<name>A0A9W9X7H1_9EURO</name>
<reference evidence="2" key="2">
    <citation type="journal article" date="2023" name="IMA Fungus">
        <title>Comparative genomic study of the Penicillium genus elucidates a diverse pangenome and 15 lateral gene transfer events.</title>
        <authorList>
            <person name="Petersen C."/>
            <person name="Sorensen T."/>
            <person name="Nielsen M.R."/>
            <person name="Sondergaard T.E."/>
            <person name="Sorensen J.L."/>
            <person name="Fitzpatrick D.A."/>
            <person name="Frisvad J.C."/>
            <person name="Nielsen K.L."/>
        </authorList>
    </citation>
    <scope>NUCLEOTIDE SEQUENCE</scope>
    <source>
        <strain evidence="2">IBT 17660</strain>
    </source>
</reference>
<protein>
    <recommendedName>
        <fullName evidence="1">Aminoglycoside phosphotransferase domain-containing protein</fullName>
    </recommendedName>
</protein>
<dbReference type="PANTHER" id="PTHR21310">
    <property type="entry name" value="AMINOGLYCOSIDE PHOSPHOTRANSFERASE-RELATED-RELATED"/>
    <property type="match status" value="1"/>
</dbReference>
<evidence type="ECO:0000313" key="3">
    <source>
        <dbReference type="Proteomes" id="UP001147760"/>
    </source>
</evidence>
<dbReference type="PANTHER" id="PTHR21310:SF15">
    <property type="entry name" value="AMINOGLYCOSIDE PHOSPHOTRANSFERASE DOMAIN-CONTAINING PROTEIN"/>
    <property type="match status" value="1"/>
</dbReference>
<gene>
    <name evidence="2" type="ORF">N7530_000065</name>
</gene>
<dbReference type="SUPFAM" id="SSF56112">
    <property type="entry name" value="Protein kinase-like (PK-like)"/>
    <property type="match status" value="1"/>
</dbReference>
<dbReference type="OrthoDB" id="2906425at2759"/>
<dbReference type="Gene3D" id="3.90.1200.10">
    <property type="match status" value="1"/>
</dbReference>
<dbReference type="Pfam" id="PF01636">
    <property type="entry name" value="APH"/>
    <property type="match status" value="1"/>
</dbReference>